<dbReference type="InterPro" id="IPR019150">
    <property type="entry name" value="Vesicle_transport_protein_Use1"/>
</dbReference>
<dbReference type="Proteomes" id="UP000325313">
    <property type="component" value="Unassembled WGS sequence"/>
</dbReference>
<keyword evidence="3" id="KW-0813">Transport</keyword>
<dbReference type="PANTHER" id="PTHR13050:SF7">
    <property type="entry name" value="VESICLE TRANSPORT PROTEIN USE1"/>
    <property type="match status" value="1"/>
</dbReference>
<dbReference type="GO" id="GO:0005789">
    <property type="term" value="C:endoplasmic reticulum membrane"/>
    <property type="evidence" value="ECO:0007669"/>
    <property type="project" value="UniProtKB-SubCell"/>
</dbReference>
<keyword evidence="6" id="KW-0931">ER-Golgi transport</keyword>
<feature type="region of interest" description="Disordered" evidence="10">
    <location>
        <begin position="159"/>
        <end position="223"/>
    </location>
</feature>
<keyword evidence="5" id="KW-0256">Endoplasmic reticulum</keyword>
<sequence>MNQLSKENINLVRLINRLERNPSLLQPPKQPRIEAQQLQLETSDKNISSLSTFEREDNNRYWELKALETVRILFFCINLLDSRLQILKDLLQQTIRHARSILDTIYDSQPNTLPSGRQIDDPSDLRAKLERIRVRIDAALKTCPAPPITRLARSRPATSIYNEIKRPEAPTIPPKKNGSSEKAAENEPTPGKKEADECDEKPDEPGEKSARFGRSPPQPTNLVTSNQEELTDELAQMAVQLKKNVHHFNKLLVADHAILLANQTKLELNADSMSKEGGRLGLLRLKTRSLTWFSILAVIVVAVSWILMFIIIRLS</sequence>
<evidence type="ECO:0000256" key="8">
    <source>
        <dbReference type="ARBA" id="ARBA00022989"/>
    </source>
</evidence>
<keyword evidence="7" id="KW-0653">Protein transport</keyword>
<comment type="similarity">
    <text evidence="2">Belongs to the USE1 family.</text>
</comment>
<evidence type="ECO:0000256" key="2">
    <source>
        <dbReference type="ARBA" id="ARBA00007891"/>
    </source>
</evidence>
<evidence type="ECO:0000256" key="1">
    <source>
        <dbReference type="ARBA" id="ARBA00004163"/>
    </source>
</evidence>
<protein>
    <submittedName>
        <fullName evidence="12">Uncharacterized protein</fullName>
    </submittedName>
</protein>
<comment type="caution">
    <text evidence="12">The sequence shown here is derived from an EMBL/GenBank/DDBJ whole genome shotgun (WGS) entry which is preliminary data.</text>
</comment>
<name>A0A5B0SF09_PUCGR</name>
<accession>A0A5B0SF09</accession>
<evidence type="ECO:0000256" key="10">
    <source>
        <dbReference type="SAM" id="MobiDB-lite"/>
    </source>
</evidence>
<feature type="transmembrane region" description="Helical" evidence="11">
    <location>
        <begin position="290"/>
        <end position="312"/>
    </location>
</feature>
<evidence type="ECO:0000256" key="3">
    <source>
        <dbReference type="ARBA" id="ARBA00022448"/>
    </source>
</evidence>
<reference evidence="12 13" key="1">
    <citation type="submission" date="2019-05" db="EMBL/GenBank/DDBJ databases">
        <title>Emergence of the Ug99 lineage of the wheat stem rust pathogen through somatic hybridization.</title>
        <authorList>
            <person name="Li F."/>
            <person name="Upadhyaya N.M."/>
            <person name="Sperschneider J."/>
            <person name="Matny O."/>
            <person name="Nguyen-Phuc H."/>
            <person name="Mago R."/>
            <person name="Raley C."/>
            <person name="Miller M.E."/>
            <person name="Silverstein K.A.T."/>
            <person name="Henningsen E."/>
            <person name="Hirsch C.D."/>
            <person name="Visser B."/>
            <person name="Pretorius Z.A."/>
            <person name="Steffenson B.J."/>
            <person name="Schwessinger B."/>
            <person name="Dodds P.N."/>
            <person name="Figueroa M."/>
        </authorList>
    </citation>
    <scope>NUCLEOTIDE SEQUENCE [LARGE SCALE GENOMIC DNA]</scope>
    <source>
        <strain evidence="12 13">Ug99</strain>
    </source>
</reference>
<dbReference type="GO" id="GO:0015031">
    <property type="term" value="P:protein transport"/>
    <property type="evidence" value="ECO:0007669"/>
    <property type="project" value="UniProtKB-KW"/>
</dbReference>
<evidence type="ECO:0000256" key="4">
    <source>
        <dbReference type="ARBA" id="ARBA00022692"/>
    </source>
</evidence>
<dbReference type="Pfam" id="PF09753">
    <property type="entry name" value="Use1"/>
    <property type="match status" value="1"/>
</dbReference>
<dbReference type="GO" id="GO:0005484">
    <property type="term" value="F:SNAP receptor activity"/>
    <property type="evidence" value="ECO:0007669"/>
    <property type="project" value="TreeGrafter"/>
</dbReference>
<evidence type="ECO:0000256" key="11">
    <source>
        <dbReference type="SAM" id="Phobius"/>
    </source>
</evidence>
<dbReference type="GO" id="GO:0006890">
    <property type="term" value="P:retrograde vesicle-mediated transport, Golgi to endoplasmic reticulum"/>
    <property type="evidence" value="ECO:0007669"/>
    <property type="project" value="TreeGrafter"/>
</dbReference>
<proteinExistence type="inferred from homology"/>
<keyword evidence="8 11" id="KW-1133">Transmembrane helix</keyword>
<evidence type="ECO:0000313" key="13">
    <source>
        <dbReference type="Proteomes" id="UP000325313"/>
    </source>
</evidence>
<evidence type="ECO:0000313" key="12">
    <source>
        <dbReference type="EMBL" id="KAA1135054.1"/>
    </source>
</evidence>
<evidence type="ECO:0000256" key="7">
    <source>
        <dbReference type="ARBA" id="ARBA00022927"/>
    </source>
</evidence>
<dbReference type="AlphaFoldDB" id="A0A5B0SF09"/>
<dbReference type="CDD" id="cd15860">
    <property type="entry name" value="SNARE_USE1"/>
    <property type="match status" value="1"/>
</dbReference>
<feature type="compositionally biased region" description="Basic and acidic residues" evidence="10">
    <location>
        <begin position="178"/>
        <end position="195"/>
    </location>
</feature>
<evidence type="ECO:0000256" key="9">
    <source>
        <dbReference type="ARBA" id="ARBA00023136"/>
    </source>
</evidence>
<dbReference type="GO" id="GO:0031201">
    <property type="term" value="C:SNARE complex"/>
    <property type="evidence" value="ECO:0007669"/>
    <property type="project" value="TreeGrafter"/>
</dbReference>
<keyword evidence="9 11" id="KW-0472">Membrane</keyword>
<organism evidence="12 13">
    <name type="scientific">Puccinia graminis f. sp. tritici</name>
    <dbReference type="NCBI Taxonomy" id="56615"/>
    <lineage>
        <taxon>Eukaryota</taxon>
        <taxon>Fungi</taxon>
        <taxon>Dikarya</taxon>
        <taxon>Basidiomycota</taxon>
        <taxon>Pucciniomycotina</taxon>
        <taxon>Pucciniomycetes</taxon>
        <taxon>Pucciniales</taxon>
        <taxon>Pucciniaceae</taxon>
        <taxon>Puccinia</taxon>
    </lineage>
</organism>
<comment type="subcellular location">
    <subcellularLocation>
        <location evidence="1">Endoplasmic reticulum membrane</location>
        <topology evidence="1">Single-pass type IV membrane protein</topology>
    </subcellularLocation>
</comment>
<evidence type="ECO:0000256" key="5">
    <source>
        <dbReference type="ARBA" id="ARBA00022824"/>
    </source>
</evidence>
<gene>
    <name evidence="12" type="ORF">PGTUg99_016994</name>
</gene>
<dbReference type="EMBL" id="VDEP01000042">
    <property type="protein sequence ID" value="KAA1135054.1"/>
    <property type="molecule type" value="Genomic_DNA"/>
</dbReference>
<dbReference type="PANTHER" id="PTHR13050">
    <property type="entry name" value="USE1-LIKE PROTEIN"/>
    <property type="match status" value="1"/>
</dbReference>
<evidence type="ECO:0000256" key="6">
    <source>
        <dbReference type="ARBA" id="ARBA00022892"/>
    </source>
</evidence>
<keyword evidence="4 11" id="KW-0812">Transmembrane</keyword>